<dbReference type="STRING" id="113653.GAH_01401"/>
<dbReference type="GO" id="GO:0003735">
    <property type="term" value="F:structural constituent of ribosome"/>
    <property type="evidence" value="ECO:0007669"/>
    <property type="project" value="InterPro"/>
</dbReference>
<dbReference type="AlphaFoldDB" id="A0A0F7IFL6"/>
<sequence>MARRKRQTRVKDKWTMKKWFTLIAPEYFGMAEVGYTPADDESKVVGRTVEVTLAELTNDYSNQNPYKKLVFKVFRVAGENAYTKFHRFELTRDYLNSLTRRRTSKIEDIVDVQTADGYVLRVKSVAFTVKRCQSSQKRAIRKVMNEIVKENAKKSNFVQFLQEAILGKIPAEIYRSAKKIYPLRRVEIRKIEVLREPKEIVEERALAKAEEKVEAEA</sequence>
<dbReference type="RefSeq" id="WP_048095594.1">
    <property type="nucleotide sequence ID" value="NZ_CP011267.1"/>
</dbReference>
<keyword evidence="1 3" id="KW-0689">Ribosomal protein</keyword>
<dbReference type="InterPro" id="IPR018281">
    <property type="entry name" value="Ribosomal_eS1_CS"/>
</dbReference>
<dbReference type="InterPro" id="IPR001593">
    <property type="entry name" value="Ribosomal_eS1"/>
</dbReference>
<dbReference type="GO" id="GO:1990904">
    <property type="term" value="C:ribonucleoprotein complex"/>
    <property type="evidence" value="ECO:0007669"/>
    <property type="project" value="UniProtKB-KW"/>
</dbReference>
<evidence type="ECO:0000256" key="2">
    <source>
        <dbReference type="ARBA" id="ARBA00023274"/>
    </source>
</evidence>
<proteinExistence type="inferred from homology"/>
<reference evidence="5 6" key="1">
    <citation type="submission" date="2015-04" db="EMBL/GenBank/DDBJ databases">
        <title>The complete genome sequence of the hyperthermophilic, obligate iron-reducing archaeon Geoglobus ahangari strain 234T.</title>
        <authorList>
            <person name="Manzella M.P."/>
            <person name="Holmes D.E."/>
            <person name="Rocheleau J.M."/>
            <person name="Chung A."/>
            <person name="Reguera G."/>
            <person name="Kashefi K."/>
        </authorList>
    </citation>
    <scope>NUCLEOTIDE SEQUENCE [LARGE SCALE GENOMIC DNA]</scope>
    <source>
        <strain evidence="5 6">234</strain>
    </source>
</reference>
<accession>A0A0F7IFL6</accession>
<dbReference type="Pfam" id="PF01015">
    <property type="entry name" value="Ribosomal_S3Ae"/>
    <property type="match status" value="1"/>
</dbReference>
<dbReference type="FunCoup" id="A0A0F7IFL6">
    <property type="interactions" value="140"/>
</dbReference>
<evidence type="ECO:0000256" key="1">
    <source>
        <dbReference type="ARBA" id="ARBA00022980"/>
    </source>
</evidence>
<keyword evidence="2 3" id="KW-0687">Ribonucleoprotein</keyword>
<dbReference type="PROSITE" id="PS01191">
    <property type="entry name" value="RIBOSOMAL_S3AE"/>
    <property type="match status" value="1"/>
</dbReference>
<protein>
    <recommendedName>
        <fullName evidence="3">Small ribosomal subunit protein eS1</fullName>
    </recommendedName>
</protein>
<keyword evidence="6" id="KW-1185">Reference proteome</keyword>
<comment type="similarity">
    <text evidence="3 4">Belongs to the eukaryotic ribosomal protein eS1 family.</text>
</comment>
<evidence type="ECO:0000313" key="5">
    <source>
        <dbReference type="EMBL" id="AKG91305.1"/>
    </source>
</evidence>
<dbReference type="GO" id="GO:0005840">
    <property type="term" value="C:ribosome"/>
    <property type="evidence" value="ECO:0007669"/>
    <property type="project" value="UniProtKB-KW"/>
</dbReference>
<evidence type="ECO:0000313" key="6">
    <source>
        <dbReference type="Proteomes" id="UP000034723"/>
    </source>
</evidence>
<dbReference type="GeneID" id="24803971"/>
<evidence type="ECO:0000256" key="4">
    <source>
        <dbReference type="RuleBase" id="RU000668"/>
    </source>
</evidence>
<dbReference type="NCBIfam" id="NF003142">
    <property type="entry name" value="PRK04057.1"/>
    <property type="match status" value="1"/>
</dbReference>
<dbReference type="KEGG" id="gah:GAH_01401"/>
<organism evidence="5 6">
    <name type="scientific">Geoglobus ahangari</name>
    <dbReference type="NCBI Taxonomy" id="113653"/>
    <lineage>
        <taxon>Archaea</taxon>
        <taxon>Methanobacteriati</taxon>
        <taxon>Methanobacteriota</taxon>
        <taxon>Archaeoglobi</taxon>
        <taxon>Archaeoglobales</taxon>
        <taxon>Archaeoglobaceae</taxon>
        <taxon>Geoglobus</taxon>
    </lineage>
</organism>
<evidence type="ECO:0000256" key="3">
    <source>
        <dbReference type="HAMAP-Rule" id="MF_00359"/>
    </source>
</evidence>
<dbReference type="Proteomes" id="UP000034723">
    <property type="component" value="Chromosome"/>
</dbReference>
<dbReference type="InterPro" id="IPR030838">
    <property type="entry name" value="Ribosomal_eS1_arc"/>
</dbReference>
<dbReference type="HOGENOM" id="CLU_062507_1_0_2"/>
<dbReference type="OrthoDB" id="30639at2157"/>
<name>A0A0F7IFL6_9EURY</name>
<dbReference type="GO" id="GO:0006412">
    <property type="term" value="P:translation"/>
    <property type="evidence" value="ECO:0007669"/>
    <property type="project" value="UniProtKB-UniRule"/>
</dbReference>
<gene>
    <name evidence="3" type="primary">rps3ae</name>
    <name evidence="5" type="ORF">GAH_01401</name>
</gene>
<dbReference type="HAMAP" id="MF_00359">
    <property type="entry name" value="Ribosomal_eS1"/>
    <property type="match status" value="1"/>
</dbReference>
<dbReference type="SMART" id="SM01397">
    <property type="entry name" value="Ribosomal_S3Ae"/>
    <property type="match status" value="1"/>
</dbReference>
<dbReference type="EMBL" id="CP011267">
    <property type="protein sequence ID" value="AKG91305.1"/>
    <property type="molecule type" value="Genomic_DNA"/>
</dbReference>
<dbReference type="PANTHER" id="PTHR11830">
    <property type="entry name" value="40S RIBOSOMAL PROTEIN S3A"/>
    <property type="match status" value="1"/>
</dbReference>
<dbReference type="PATRIC" id="fig|113653.22.peg.1383"/>
<dbReference type="InParanoid" id="A0A0F7IFL6"/>